<name>A0A0K8MXS1_9CHLR</name>
<dbReference type="NCBIfam" id="TIGR00762">
    <property type="entry name" value="DegV"/>
    <property type="match status" value="1"/>
</dbReference>
<dbReference type="Gene3D" id="3.40.50.10170">
    <property type="match status" value="1"/>
</dbReference>
<dbReference type="PROSITE" id="PS51482">
    <property type="entry name" value="DEGV"/>
    <property type="match status" value="1"/>
</dbReference>
<dbReference type="GO" id="GO:0008289">
    <property type="term" value="F:lipid binding"/>
    <property type="evidence" value="ECO:0007669"/>
    <property type="project" value="UniProtKB-KW"/>
</dbReference>
<dbReference type="InterPro" id="IPR050270">
    <property type="entry name" value="DegV_domain_contain"/>
</dbReference>
<protein>
    <submittedName>
        <fullName evidence="2">EDD domain protein, DegV family</fullName>
    </submittedName>
</protein>
<dbReference type="STRING" id="360412.LARV_03845"/>
<dbReference type="OrthoDB" id="9780660at2"/>
<proteinExistence type="predicted"/>
<evidence type="ECO:0000256" key="1">
    <source>
        <dbReference type="ARBA" id="ARBA00023121"/>
    </source>
</evidence>
<evidence type="ECO:0000313" key="2">
    <source>
        <dbReference type="EMBL" id="GAP16049.1"/>
    </source>
</evidence>
<dbReference type="AlphaFoldDB" id="A0A0K8MXS1"/>
<reference evidence="2" key="1">
    <citation type="submission" date="2015-07" db="EMBL/GenBank/DDBJ databases">
        <title>Draft Genome Sequences of Anaerolinea thermolimosa IMO-1, Bellilinea caldifistulae GOMI-1, Leptolinea tardivitalis YMTK-2, Levilinea saccharolytica KIBI-1,Longilinea arvoryzae KOME-1, Previously Described as Members of the Anaerolineaceae (Chloroflexi).</title>
        <authorList>
            <person name="Sekiguchi Y."/>
            <person name="Ohashi A."/>
            <person name="Matsuura N."/>
            <person name="Tourlousse M.D."/>
        </authorList>
    </citation>
    <scope>NUCLEOTIDE SEQUENCE [LARGE SCALE GENOMIC DNA]</scope>
    <source>
        <strain evidence="2">KOME-1</strain>
    </source>
</reference>
<keyword evidence="3" id="KW-1185">Reference proteome</keyword>
<dbReference type="InterPro" id="IPR003797">
    <property type="entry name" value="DegV"/>
</dbReference>
<dbReference type="Pfam" id="PF02645">
    <property type="entry name" value="DegV"/>
    <property type="match status" value="1"/>
</dbReference>
<accession>A0A0K8MXS1</accession>
<dbReference type="Proteomes" id="UP000055060">
    <property type="component" value="Unassembled WGS sequence"/>
</dbReference>
<dbReference type="PANTHER" id="PTHR33434">
    <property type="entry name" value="DEGV DOMAIN-CONTAINING PROTEIN DR_1986-RELATED"/>
    <property type="match status" value="1"/>
</dbReference>
<dbReference type="Gene3D" id="3.30.1180.10">
    <property type="match status" value="1"/>
</dbReference>
<evidence type="ECO:0000313" key="3">
    <source>
        <dbReference type="Proteomes" id="UP000055060"/>
    </source>
</evidence>
<organism evidence="2">
    <name type="scientific">Longilinea arvoryzae</name>
    <dbReference type="NCBI Taxonomy" id="360412"/>
    <lineage>
        <taxon>Bacteria</taxon>
        <taxon>Bacillati</taxon>
        <taxon>Chloroflexota</taxon>
        <taxon>Anaerolineae</taxon>
        <taxon>Anaerolineales</taxon>
        <taxon>Anaerolineaceae</taxon>
        <taxon>Longilinea</taxon>
    </lineage>
</organism>
<dbReference type="SUPFAM" id="SSF82549">
    <property type="entry name" value="DAK1/DegV-like"/>
    <property type="match status" value="1"/>
</dbReference>
<dbReference type="InterPro" id="IPR043168">
    <property type="entry name" value="DegV_C"/>
</dbReference>
<gene>
    <name evidence="2" type="ORF">LARV_03845</name>
</gene>
<dbReference type="RefSeq" id="WP_075075436.1">
    <property type="nucleotide sequence ID" value="NZ_DF967973.1"/>
</dbReference>
<keyword evidence="1" id="KW-0446">Lipid-binding</keyword>
<dbReference type="PANTHER" id="PTHR33434:SF2">
    <property type="entry name" value="FATTY ACID-BINDING PROTEIN TM_1468"/>
    <property type="match status" value="1"/>
</dbReference>
<sequence>MNPVMILTDSTAYLPPDLVASHPIRVEPLTLNWDGQTYRDGVDIRAEDFYKRMTKSSTLPTTSQIAAGEIERVLNETLARGYDVLMLLISSGISSTYSTAASVAANYPPDRVAIIDTHLVSMALGFQVLAAARKAAAGGSLAECKRVAEKVYDHIGVYFTVDTLKYLAAGGRIGSAKRILGAALMIKPMLEIRDGKIELVESVISRRKAVQRLLDLVEEGIGGRKPVRISVFHALARDTADYLMTACRERFKPVELILSEVSPVVGSHVGPGTVSIAYQAGEPED</sequence>
<dbReference type="EMBL" id="DF967973">
    <property type="protein sequence ID" value="GAP16049.1"/>
    <property type="molecule type" value="Genomic_DNA"/>
</dbReference>